<evidence type="ECO:0000313" key="2">
    <source>
        <dbReference type="Proteomes" id="UP000626244"/>
    </source>
</evidence>
<keyword evidence="2" id="KW-1185">Reference proteome</keyword>
<accession>A0A8J3EVW4</accession>
<name>A0A8J3EVW4_9BACI</name>
<dbReference type="GO" id="GO:0016301">
    <property type="term" value="F:kinase activity"/>
    <property type="evidence" value="ECO:0007669"/>
    <property type="project" value="UniProtKB-KW"/>
</dbReference>
<gene>
    <name evidence="1" type="ORF">GCM10007380_03410</name>
</gene>
<evidence type="ECO:0000313" key="1">
    <source>
        <dbReference type="EMBL" id="GGI10560.1"/>
    </source>
</evidence>
<reference evidence="2" key="1">
    <citation type="journal article" date="2019" name="Int. J. Syst. Evol. Microbiol.">
        <title>The Global Catalogue of Microorganisms (GCM) 10K type strain sequencing project: providing services to taxonomists for standard genome sequencing and annotation.</title>
        <authorList>
            <consortium name="The Broad Institute Genomics Platform"/>
            <consortium name="The Broad Institute Genome Sequencing Center for Infectious Disease"/>
            <person name="Wu L."/>
            <person name="Ma J."/>
        </authorList>
    </citation>
    <scope>NUCLEOTIDE SEQUENCE [LARGE SCALE GENOMIC DNA]</scope>
    <source>
        <strain evidence="2">CGMCC 1.14993</strain>
    </source>
</reference>
<protein>
    <submittedName>
        <fullName evidence="1">Histidine kinase</fullName>
    </submittedName>
</protein>
<keyword evidence="1" id="KW-0808">Transferase</keyword>
<sequence length="92" mass="11005">MSAFREKVSEFKPKLQVVIESKLDEFKMLGYDTVSEDELWQCLENTLWRKNEDDPKLFQLVEDILSLTVNDYMNYIRIESFKSPTWQFGESI</sequence>
<comment type="caution">
    <text evidence="1">The sequence shown here is derived from an EMBL/GenBank/DDBJ whole genome shotgun (WGS) entry which is preliminary data.</text>
</comment>
<organism evidence="1 2">
    <name type="scientific">Gottfriedia solisilvae</name>
    <dbReference type="NCBI Taxonomy" id="1516104"/>
    <lineage>
        <taxon>Bacteria</taxon>
        <taxon>Bacillati</taxon>
        <taxon>Bacillota</taxon>
        <taxon>Bacilli</taxon>
        <taxon>Bacillales</taxon>
        <taxon>Bacillaceae</taxon>
        <taxon>Gottfriedia</taxon>
    </lineage>
</organism>
<dbReference type="Pfam" id="PF13797">
    <property type="entry name" value="Post_transc_reg"/>
    <property type="match status" value="1"/>
</dbReference>
<dbReference type="RefSeq" id="WP_087998640.1">
    <property type="nucleotide sequence ID" value="NZ_BMHB01000001.1"/>
</dbReference>
<dbReference type="OrthoDB" id="2990595at2"/>
<dbReference type="AlphaFoldDB" id="A0A8J3EVW4"/>
<dbReference type="EMBL" id="BMHB01000001">
    <property type="protein sequence ID" value="GGI10560.1"/>
    <property type="molecule type" value="Genomic_DNA"/>
</dbReference>
<dbReference type="InterPro" id="IPR025716">
    <property type="entry name" value="Post-transcriptional_regulator"/>
</dbReference>
<proteinExistence type="predicted"/>
<dbReference type="Proteomes" id="UP000626244">
    <property type="component" value="Unassembled WGS sequence"/>
</dbReference>
<keyword evidence="1" id="KW-0418">Kinase</keyword>